<evidence type="ECO:0000256" key="1">
    <source>
        <dbReference type="SAM" id="MobiDB-lite"/>
    </source>
</evidence>
<evidence type="ECO:0000313" key="3">
    <source>
        <dbReference type="Proteomes" id="UP001595872"/>
    </source>
</evidence>
<protein>
    <recommendedName>
        <fullName evidence="4">WXG100 family type VII secretion target</fullName>
    </recommendedName>
</protein>
<accession>A0ABV9U9Q4</accession>
<comment type="caution">
    <text evidence="2">The sequence shown here is derived from an EMBL/GenBank/DDBJ whole genome shotgun (WGS) entry which is preliminary data.</text>
</comment>
<proteinExistence type="predicted"/>
<evidence type="ECO:0000313" key="2">
    <source>
        <dbReference type="EMBL" id="MFC4912852.1"/>
    </source>
</evidence>
<dbReference type="RefSeq" id="WP_378263198.1">
    <property type="nucleotide sequence ID" value="NZ_JBHSIT010000014.1"/>
</dbReference>
<gene>
    <name evidence="2" type="ORF">ACFPCY_36520</name>
</gene>
<keyword evidence="3" id="KW-1185">Reference proteome</keyword>
<organism evidence="2 3">
    <name type="scientific">Actinomadura gamaensis</name>
    <dbReference type="NCBI Taxonomy" id="1763541"/>
    <lineage>
        <taxon>Bacteria</taxon>
        <taxon>Bacillati</taxon>
        <taxon>Actinomycetota</taxon>
        <taxon>Actinomycetes</taxon>
        <taxon>Streptosporangiales</taxon>
        <taxon>Thermomonosporaceae</taxon>
        <taxon>Actinomadura</taxon>
    </lineage>
</organism>
<feature type="compositionally biased region" description="Basic and acidic residues" evidence="1">
    <location>
        <begin position="59"/>
        <end position="80"/>
    </location>
</feature>
<reference evidence="3" key="1">
    <citation type="journal article" date="2019" name="Int. J. Syst. Evol. Microbiol.">
        <title>The Global Catalogue of Microorganisms (GCM) 10K type strain sequencing project: providing services to taxonomists for standard genome sequencing and annotation.</title>
        <authorList>
            <consortium name="The Broad Institute Genomics Platform"/>
            <consortium name="The Broad Institute Genome Sequencing Center for Infectious Disease"/>
            <person name="Wu L."/>
            <person name="Ma J."/>
        </authorList>
    </citation>
    <scope>NUCLEOTIDE SEQUENCE [LARGE SCALE GENOMIC DNA]</scope>
    <source>
        <strain evidence="3">KLKA75</strain>
    </source>
</reference>
<dbReference type="EMBL" id="JBHSIT010000014">
    <property type="protein sequence ID" value="MFC4912852.1"/>
    <property type="molecule type" value="Genomic_DNA"/>
</dbReference>
<sequence>MGQYDLPPDKIHQIDVYHTTGYGEYASTYTTKMTDQEWNALTEDEKKSYWLQYAGDPGSPKDHPVQRKETPDDSPWKYEAQKGYDVDPKTLRDLADKMEGEMNGWKSKLNRVQTINITTQNVTDYQAGKDFVDIATTSKTAFGQYITDITSTWNAVIGRLRATATEYERAHHKTKDAVDKDVDL</sequence>
<name>A0ABV9U9Q4_9ACTN</name>
<feature type="region of interest" description="Disordered" evidence="1">
    <location>
        <begin position="52"/>
        <end position="80"/>
    </location>
</feature>
<dbReference type="Proteomes" id="UP001595872">
    <property type="component" value="Unassembled WGS sequence"/>
</dbReference>
<evidence type="ECO:0008006" key="4">
    <source>
        <dbReference type="Google" id="ProtNLM"/>
    </source>
</evidence>